<feature type="binding site" evidence="6">
    <location>
        <begin position="284"/>
        <end position="286"/>
    </location>
    <ligand>
        <name>ATP</name>
        <dbReference type="ChEBI" id="CHEBI:30616"/>
    </ligand>
</feature>
<comment type="cofactor">
    <cofactor evidence="6">
        <name>Mg(2+)</name>
        <dbReference type="ChEBI" id="CHEBI:18420"/>
    </cofactor>
    <cofactor evidence="6">
        <name>Mn(2+)</name>
        <dbReference type="ChEBI" id="CHEBI:29035"/>
    </cofactor>
    <text evidence="6">Mg(2+). Can also accept Mn(2+).</text>
</comment>
<dbReference type="EMBL" id="CP001816">
    <property type="protein sequence ID" value="ACZ12069.1"/>
    <property type="molecule type" value="Genomic_DNA"/>
</dbReference>
<gene>
    <name evidence="6" type="primary">ackA</name>
    <name evidence="8" type="ordered locus">Sdel_1044</name>
</gene>
<dbReference type="HOGENOM" id="CLU_020352_0_1_7"/>
<keyword evidence="5 6" id="KW-0067">ATP-binding</keyword>
<dbReference type="GO" id="GO:0005524">
    <property type="term" value="F:ATP binding"/>
    <property type="evidence" value="ECO:0007669"/>
    <property type="project" value="UniProtKB-KW"/>
</dbReference>
<feature type="binding site" evidence="6">
    <location>
        <position position="386"/>
    </location>
    <ligand>
        <name>Mg(2+)</name>
        <dbReference type="ChEBI" id="CHEBI:18420"/>
    </ligand>
</feature>
<keyword evidence="2 6" id="KW-0808">Transferase</keyword>
<evidence type="ECO:0000313" key="8">
    <source>
        <dbReference type="EMBL" id="ACZ12069.1"/>
    </source>
</evidence>
<dbReference type="GO" id="GO:0006083">
    <property type="term" value="P:acetate metabolic process"/>
    <property type="evidence" value="ECO:0007669"/>
    <property type="project" value="TreeGrafter"/>
</dbReference>
<keyword evidence="6" id="KW-0963">Cytoplasm</keyword>
<comment type="catalytic activity">
    <reaction evidence="6">
        <text>acetate + ATP = acetyl phosphate + ADP</text>
        <dbReference type="Rhea" id="RHEA:11352"/>
        <dbReference type="ChEBI" id="CHEBI:22191"/>
        <dbReference type="ChEBI" id="CHEBI:30089"/>
        <dbReference type="ChEBI" id="CHEBI:30616"/>
        <dbReference type="ChEBI" id="CHEBI:456216"/>
        <dbReference type="EC" id="2.7.2.1"/>
    </reaction>
</comment>
<keyword evidence="9" id="KW-1185">Reference proteome</keyword>
<evidence type="ECO:0000256" key="5">
    <source>
        <dbReference type="ARBA" id="ARBA00022840"/>
    </source>
</evidence>
<accession>D1B1U9</accession>
<organism evidence="8 9">
    <name type="scientific">Sulfurospirillum deleyianum (strain ATCC 51133 / DSM 6946 / 5175)</name>
    <dbReference type="NCBI Taxonomy" id="525898"/>
    <lineage>
        <taxon>Bacteria</taxon>
        <taxon>Pseudomonadati</taxon>
        <taxon>Campylobacterota</taxon>
        <taxon>Epsilonproteobacteria</taxon>
        <taxon>Campylobacterales</taxon>
        <taxon>Sulfurospirillaceae</taxon>
        <taxon>Sulfurospirillum</taxon>
    </lineage>
</organism>
<dbReference type="UniPathway" id="UPA00340">
    <property type="reaction ID" value="UER00458"/>
</dbReference>
<dbReference type="EC" id="2.7.2.1" evidence="6"/>
<comment type="pathway">
    <text evidence="6">Metabolic intermediate biosynthesis; acetyl-CoA biosynthesis; acetyl-CoA from acetate: step 1/2.</text>
</comment>
<evidence type="ECO:0000256" key="2">
    <source>
        <dbReference type="ARBA" id="ARBA00022679"/>
    </source>
</evidence>
<keyword evidence="6" id="KW-0460">Magnesium</keyword>
<dbReference type="RefSeq" id="WP_012856827.1">
    <property type="nucleotide sequence ID" value="NC_013512.1"/>
</dbReference>
<dbReference type="Pfam" id="PF00871">
    <property type="entry name" value="Acetate_kinase"/>
    <property type="match status" value="1"/>
</dbReference>
<dbReference type="GO" id="GO:0008776">
    <property type="term" value="F:acetate kinase activity"/>
    <property type="evidence" value="ECO:0007669"/>
    <property type="project" value="UniProtKB-UniRule"/>
</dbReference>
<dbReference type="PIRSF" id="PIRSF000722">
    <property type="entry name" value="Acetate_prop_kin"/>
    <property type="match status" value="1"/>
</dbReference>
<dbReference type="KEGG" id="sdl:Sdel_1044"/>
<comment type="function">
    <text evidence="6">Catalyzes the formation of acetyl phosphate from acetate and ATP. Can also catalyze the reverse reaction.</text>
</comment>
<feature type="site" description="Transition state stabilizer" evidence="6">
    <location>
        <position position="243"/>
    </location>
</feature>
<evidence type="ECO:0000256" key="7">
    <source>
        <dbReference type="RuleBase" id="RU003835"/>
    </source>
</evidence>
<keyword evidence="6" id="KW-0479">Metal-binding</keyword>
<dbReference type="PRINTS" id="PR00471">
    <property type="entry name" value="ACETATEKNASE"/>
</dbReference>
<dbReference type="GO" id="GO:0000287">
    <property type="term" value="F:magnesium ion binding"/>
    <property type="evidence" value="ECO:0007669"/>
    <property type="project" value="UniProtKB-UniRule"/>
</dbReference>
<proteinExistence type="inferred from homology"/>
<feature type="binding site" evidence="6">
    <location>
        <begin position="210"/>
        <end position="214"/>
    </location>
    <ligand>
        <name>ATP</name>
        <dbReference type="ChEBI" id="CHEBI:30616"/>
    </ligand>
</feature>
<reference evidence="9" key="1">
    <citation type="submission" date="2009-11" db="EMBL/GenBank/DDBJ databases">
        <title>The complete genome of Sulfurospirillum deleyianum DSM 6946.</title>
        <authorList>
            <consortium name="US DOE Joint Genome Institute (JGI-PGF)"/>
            <person name="Lucas S."/>
            <person name="Copeland A."/>
            <person name="Lapidus A."/>
            <person name="Glavina del Rio T."/>
            <person name="Dalin E."/>
            <person name="Tice H."/>
            <person name="Bruce D."/>
            <person name="Goodwin L."/>
            <person name="Pitluck S."/>
            <person name="Kyrpides N."/>
            <person name="Mavromatis K."/>
            <person name="Ivanova N."/>
            <person name="Ovchinnikova G."/>
            <person name="Munk A.C."/>
            <person name="Lu M."/>
            <person name="Brettin T."/>
            <person name="Detter J.C."/>
            <person name="Han C."/>
            <person name="Tapia R."/>
            <person name="Larimer F."/>
            <person name="Land M."/>
            <person name="Hauser L."/>
            <person name="Markowitz V."/>
            <person name="Cheng J.F."/>
            <person name="Hugenholtz P."/>
            <person name="Woyke T."/>
            <person name="Wu D."/>
            <person name="Aumann P."/>
            <person name="Schneider S."/>
            <person name="Lang E."/>
            <person name="Spring S."/>
            <person name="Klenk H.P."/>
            <person name="Eisen J.A."/>
        </authorList>
    </citation>
    <scope>NUCLEOTIDE SEQUENCE [LARGE SCALE GENOMIC DNA]</scope>
    <source>
        <strain evidence="9">ATCC 51133 / DSM 6946 / 5175</strain>
    </source>
</reference>
<evidence type="ECO:0000313" key="9">
    <source>
        <dbReference type="Proteomes" id="UP000002222"/>
    </source>
</evidence>
<comment type="subunit">
    <text evidence="6">Homodimer.</text>
</comment>
<dbReference type="STRING" id="525898.Sdel_1044"/>
<dbReference type="GO" id="GO:0006085">
    <property type="term" value="P:acetyl-CoA biosynthetic process"/>
    <property type="evidence" value="ECO:0007669"/>
    <property type="project" value="UniProtKB-UniRule"/>
</dbReference>
<dbReference type="InterPro" id="IPR000890">
    <property type="entry name" value="Aliphatic_acid_kin_short-chain"/>
</dbReference>
<dbReference type="PANTHER" id="PTHR21060">
    <property type="entry name" value="ACETATE KINASE"/>
    <property type="match status" value="1"/>
</dbReference>
<dbReference type="GO" id="GO:0005737">
    <property type="term" value="C:cytoplasm"/>
    <property type="evidence" value="ECO:0007669"/>
    <property type="project" value="UniProtKB-SubCell"/>
</dbReference>
<dbReference type="InterPro" id="IPR004372">
    <property type="entry name" value="Ac/propionate_kinase"/>
</dbReference>
<feature type="site" description="Transition state stabilizer" evidence="6">
    <location>
        <position position="182"/>
    </location>
</feature>
<evidence type="ECO:0000256" key="4">
    <source>
        <dbReference type="ARBA" id="ARBA00022777"/>
    </source>
</evidence>
<reference evidence="8 9" key="2">
    <citation type="journal article" date="2010" name="Stand. Genomic Sci.">
        <title>Complete genome sequence of Sulfurospirillum deleyianum type strain (5175).</title>
        <authorList>
            <person name="Sikorski J."/>
            <person name="Lapidus A."/>
            <person name="Copeland A."/>
            <person name="Glavina Del Rio T."/>
            <person name="Nolan M."/>
            <person name="Lucas S."/>
            <person name="Chen F."/>
            <person name="Tice H."/>
            <person name="Cheng J.F."/>
            <person name="Saunders E."/>
            <person name="Bruce D."/>
            <person name="Goodwin L."/>
            <person name="Pitluck S."/>
            <person name="Ovchinnikova G."/>
            <person name="Pati A."/>
            <person name="Ivanova N."/>
            <person name="Mavromatis K."/>
            <person name="Chen A."/>
            <person name="Palaniappan K."/>
            <person name="Chain P."/>
            <person name="Land M."/>
            <person name="Hauser L."/>
            <person name="Chang Y.J."/>
            <person name="Jeffries C.D."/>
            <person name="Brettin T."/>
            <person name="Detter J.C."/>
            <person name="Han C."/>
            <person name="Rohde M."/>
            <person name="Lang E."/>
            <person name="Spring S."/>
            <person name="Goker M."/>
            <person name="Bristow J."/>
            <person name="Eisen J.A."/>
            <person name="Markowitz V."/>
            <person name="Hugenholtz P."/>
            <person name="Kyrpides N.C."/>
            <person name="Klenk H.P."/>
        </authorList>
    </citation>
    <scope>NUCLEOTIDE SEQUENCE [LARGE SCALE GENOMIC DNA]</scope>
    <source>
        <strain evidence="9">ATCC 51133 / DSM 6946 / 5175</strain>
    </source>
</reference>
<sequence>MKILVLNAGSSSVKFQLFNMANNAVLASGLIEQISEPMSRTRMKYKNASGVEQLIEQTAPIADHHEALKKMSLLLIESGVIHNLNDLDGIGHRVVQGGASFQAPAMVDEYVMSEIERLIPLAPLHNPGHLSGMKVSVEQSPNVPQVAIFDTAFHSTLPKYAYMYALPYKYYEELRIRRYGFHGTSHRYIVKEAANYLKQDINTLNAITLHLGNGASVAAIENGKSVDTSMGLTPLEGLIMGTRSGDIDPAILFYLARKKGLTLDELDRMLNKESGLKGICGSNDMREINRLAHEGNEQAQLAREMFNYRLKKYIGSYSAVLGRVDCIVFTGGIGENDSEVRFESCSRLENFGIKIDTVRNAERTEGIRQISTDDSPVKVLVIPTNEELEIAVETMEMIEKHCKK</sequence>
<keyword evidence="4 6" id="KW-0418">Kinase</keyword>
<dbReference type="InterPro" id="IPR043129">
    <property type="entry name" value="ATPase_NBD"/>
</dbReference>
<feature type="binding site" evidence="6">
    <location>
        <position position="93"/>
    </location>
    <ligand>
        <name>substrate</name>
    </ligand>
</feature>
<protein>
    <recommendedName>
        <fullName evidence="6">Acetate kinase</fullName>
        <ecNumber evidence="6">2.7.2.1</ecNumber>
    </recommendedName>
    <alternativeName>
        <fullName evidence="6">Acetokinase</fullName>
    </alternativeName>
</protein>
<feature type="active site" description="Proton donor/acceptor" evidence="6">
    <location>
        <position position="150"/>
    </location>
</feature>
<keyword evidence="3 6" id="KW-0547">Nucleotide-binding</keyword>
<dbReference type="Proteomes" id="UP000002222">
    <property type="component" value="Chromosome"/>
</dbReference>
<dbReference type="SUPFAM" id="SSF53067">
    <property type="entry name" value="Actin-like ATPase domain"/>
    <property type="match status" value="2"/>
</dbReference>
<dbReference type="OrthoDB" id="9802453at2"/>
<feature type="binding site" evidence="6">
    <location>
        <position position="14"/>
    </location>
    <ligand>
        <name>ATP</name>
        <dbReference type="ChEBI" id="CHEBI:30616"/>
    </ligand>
</feature>
<dbReference type="PROSITE" id="PS01076">
    <property type="entry name" value="ACETATE_KINASE_2"/>
    <property type="match status" value="1"/>
</dbReference>
<evidence type="ECO:0000256" key="3">
    <source>
        <dbReference type="ARBA" id="ARBA00022741"/>
    </source>
</evidence>
<evidence type="ECO:0000256" key="6">
    <source>
        <dbReference type="HAMAP-Rule" id="MF_00020"/>
    </source>
</evidence>
<dbReference type="NCBIfam" id="TIGR00016">
    <property type="entry name" value="ackA"/>
    <property type="match status" value="1"/>
</dbReference>
<feature type="binding site" evidence="6">
    <location>
        <begin position="332"/>
        <end position="336"/>
    </location>
    <ligand>
        <name>ATP</name>
        <dbReference type="ChEBI" id="CHEBI:30616"/>
    </ligand>
</feature>
<name>D1B1U9_SULD5</name>
<dbReference type="Gene3D" id="3.30.420.40">
    <property type="match status" value="2"/>
</dbReference>
<comment type="similarity">
    <text evidence="1 6 7">Belongs to the acetokinase family.</text>
</comment>
<dbReference type="CDD" id="cd24010">
    <property type="entry name" value="ASKHA_NBD_AcK_PK"/>
    <property type="match status" value="1"/>
</dbReference>
<dbReference type="PANTHER" id="PTHR21060:SF15">
    <property type="entry name" value="ACETATE KINASE-RELATED"/>
    <property type="match status" value="1"/>
</dbReference>
<feature type="binding site" evidence="6">
    <location>
        <position position="7"/>
    </location>
    <ligand>
        <name>Mg(2+)</name>
        <dbReference type="ChEBI" id="CHEBI:18420"/>
    </ligand>
</feature>
<dbReference type="InterPro" id="IPR023865">
    <property type="entry name" value="Aliphatic_acid_kinase_CS"/>
</dbReference>
<dbReference type="eggNOG" id="COG0282">
    <property type="taxonomic scope" value="Bacteria"/>
</dbReference>
<dbReference type="PROSITE" id="PS01075">
    <property type="entry name" value="ACETATE_KINASE_1"/>
    <property type="match status" value="1"/>
</dbReference>
<dbReference type="AlphaFoldDB" id="D1B1U9"/>
<evidence type="ECO:0000256" key="1">
    <source>
        <dbReference type="ARBA" id="ARBA00008748"/>
    </source>
</evidence>
<dbReference type="HAMAP" id="MF_00020">
    <property type="entry name" value="Acetate_kinase"/>
    <property type="match status" value="1"/>
</dbReference>
<comment type="subcellular location">
    <subcellularLocation>
        <location evidence="6">Cytoplasm</location>
    </subcellularLocation>
</comment>